<accession>A0A6C0CMN1</accession>
<evidence type="ECO:0000313" key="2">
    <source>
        <dbReference type="EMBL" id="QHT04949.1"/>
    </source>
</evidence>
<feature type="domain" description="HNH nuclease" evidence="1">
    <location>
        <begin position="67"/>
        <end position="101"/>
    </location>
</feature>
<organism evidence="2">
    <name type="scientific">viral metagenome</name>
    <dbReference type="NCBI Taxonomy" id="1070528"/>
    <lineage>
        <taxon>unclassified sequences</taxon>
        <taxon>metagenomes</taxon>
        <taxon>organismal metagenomes</taxon>
    </lineage>
</organism>
<dbReference type="SUPFAM" id="SSF54060">
    <property type="entry name" value="His-Me finger endonucleases"/>
    <property type="match status" value="1"/>
</dbReference>
<proteinExistence type="predicted"/>
<dbReference type="InterPro" id="IPR003615">
    <property type="entry name" value="HNH_nuc"/>
</dbReference>
<evidence type="ECO:0000259" key="1">
    <source>
        <dbReference type="Pfam" id="PF13392"/>
    </source>
</evidence>
<sequence length="107" mass="12707">MELREDLIKDMYENQLKNITRSGMYGRMNGNDIHRMAMCFDKHLWEVRNECIYPSSSKFSYDRQKVLFHRLLYHNYIGSLDDVKSVRHICGNKQCCTIAHLTADKDT</sequence>
<name>A0A6C0CMN1_9ZZZZ</name>
<dbReference type="InterPro" id="IPR044925">
    <property type="entry name" value="His-Me_finger_sf"/>
</dbReference>
<reference evidence="2" key="1">
    <citation type="journal article" date="2020" name="Nature">
        <title>Giant virus diversity and host interactions through global metagenomics.</title>
        <authorList>
            <person name="Schulz F."/>
            <person name="Roux S."/>
            <person name="Paez-Espino D."/>
            <person name="Jungbluth S."/>
            <person name="Walsh D.A."/>
            <person name="Denef V.J."/>
            <person name="McMahon K.D."/>
            <person name="Konstantinidis K.T."/>
            <person name="Eloe-Fadrosh E.A."/>
            <person name="Kyrpides N.C."/>
            <person name="Woyke T."/>
        </authorList>
    </citation>
    <scope>NUCLEOTIDE SEQUENCE</scope>
    <source>
        <strain evidence="2">GVMAG-M-3300021343-4</strain>
    </source>
</reference>
<dbReference type="EMBL" id="MN739447">
    <property type="protein sequence ID" value="QHT04949.1"/>
    <property type="molecule type" value="Genomic_DNA"/>
</dbReference>
<dbReference type="AlphaFoldDB" id="A0A6C0CMN1"/>
<protein>
    <recommendedName>
        <fullName evidence="1">HNH nuclease domain-containing protein</fullName>
    </recommendedName>
</protein>
<dbReference type="Pfam" id="PF13392">
    <property type="entry name" value="HNH_3"/>
    <property type="match status" value="1"/>
</dbReference>